<evidence type="ECO:0000313" key="10">
    <source>
        <dbReference type="Proteomes" id="UP000463883"/>
    </source>
</evidence>
<keyword evidence="10" id="KW-1185">Reference proteome</keyword>
<comment type="subcellular location">
    <subcellularLocation>
        <location evidence="1">Cell membrane</location>
        <topology evidence="1">Multi-pass membrane protein</topology>
    </subcellularLocation>
</comment>
<proteinExistence type="inferred from homology"/>
<evidence type="ECO:0000256" key="1">
    <source>
        <dbReference type="ARBA" id="ARBA00004651"/>
    </source>
</evidence>
<dbReference type="InterPro" id="IPR000620">
    <property type="entry name" value="EamA_dom"/>
</dbReference>
<dbReference type="EMBL" id="CP047591">
    <property type="protein sequence ID" value="QHI72736.1"/>
    <property type="molecule type" value="Genomic_DNA"/>
</dbReference>
<dbReference type="Gene3D" id="1.10.3730.20">
    <property type="match status" value="1"/>
</dbReference>
<dbReference type="AlphaFoldDB" id="A0A6P1MM65"/>
<evidence type="ECO:0000259" key="8">
    <source>
        <dbReference type="Pfam" id="PF00892"/>
    </source>
</evidence>
<evidence type="ECO:0000256" key="5">
    <source>
        <dbReference type="ARBA" id="ARBA00022989"/>
    </source>
</evidence>
<name>A0A6P1MM65_9FIRM</name>
<dbReference type="SUPFAM" id="SSF103481">
    <property type="entry name" value="Multidrug resistance efflux transporter EmrE"/>
    <property type="match status" value="2"/>
</dbReference>
<comment type="similarity">
    <text evidence="2">Belongs to the EamA transporter family.</text>
</comment>
<dbReference type="GO" id="GO:0005886">
    <property type="term" value="C:plasma membrane"/>
    <property type="evidence" value="ECO:0007669"/>
    <property type="project" value="UniProtKB-SubCell"/>
</dbReference>
<dbReference type="PANTHER" id="PTHR32322:SF18">
    <property type="entry name" value="S-ADENOSYLMETHIONINE_S-ADENOSYLHOMOCYSTEINE TRANSPORTER"/>
    <property type="match status" value="1"/>
</dbReference>
<evidence type="ECO:0000313" key="9">
    <source>
        <dbReference type="EMBL" id="QHI72736.1"/>
    </source>
</evidence>
<evidence type="ECO:0000256" key="2">
    <source>
        <dbReference type="ARBA" id="ARBA00007362"/>
    </source>
</evidence>
<dbReference type="PANTHER" id="PTHR32322">
    <property type="entry name" value="INNER MEMBRANE TRANSPORTER"/>
    <property type="match status" value="1"/>
</dbReference>
<organism evidence="9 10">
    <name type="scientific">Aminipila terrae</name>
    <dbReference type="NCBI Taxonomy" id="2697030"/>
    <lineage>
        <taxon>Bacteria</taxon>
        <taxon>Bacillati</taxon>
        <taxon>Bacillota</taxon>
        <taxon>Clostridia</taxon>
        <taxon>Peptostreptococcales</taxon>
        <taxon>Anaerovoracaceae</taxon>
        <taxon>Aminipila</taxon>
    </lineage>
</organism>
<accession>A0A6P1MM65</accession>
<evidence type="ECO:0000256" key="6">
    <source>
        <dbReference type="ARBA" id="ARBA00023136"/>
    </source>
</evidence>
<feature type="transmembrane region" description="Helical" evidence="7">
    <location>
        <begin position="192"/>
        <end position="211"/>
    </location>
</feature>
<protein>
    <submittedName>
        <fullName evidence="9">EamA family transporter</fullName>
    </submittedName>
</protein>
<dbReference type="InterPro" id="IPR037185">
    <property type="entry name" value="EmrE-like"/>
</dbReference>
<feature type="transmembrane region" description="Helical" evidence="7">
    <location>
        <begin position="49"/>
        <end position="68"/>
    </location>
</feature>
<feature type="domain" description="EamA" evidence="8">
    <location>
        <begin position="18"/>
        <end position="152"/>
    </location>
</feature>
<feature type="transmembrane region" description="Helical" evidence="7">
    <location>
        <begin position="112"/>
        <end position="129"/>
    </location>
</feature>
<dbReference type="RefSeq" id="WP_162362503.1">
    <property type="nucleotide sequence ID" value="NZ_CP047591.1"/>
</dbReference>
<gene>
    <name evidence="9" type="ORF">Ami3637_10280</name>
</gene>
<dbReference type="InterPro" id="IPR050638">
    <property type="entry name" value="AA-Vitamin_Transporters"/>
</dbReference>
<feature type="transmembrane region" description="Helical" evidence="7">
    <location>
        <begin position="254"/>
        <end position="273"/>
    </location>
</feature>
<feature type="transmembrane region" description="Helical" evidence="7">
    <location>
        <begin position="136"/>
        <end position="155"/>
    </location>
</feature>
<evidence type="ECO:0000256" key="7">
    <source>
        <dbReference type="SAM" id="Phobius"/>
    </source>
</evidence>
<reference evidence="9 10" key="1">
    <citation type="submission" date="2020-01" db="EMBL/GenBank/DDBJ databases">
        <title>Genomic analysis of Aminipila sp. CBA3637.</title>
        <authorList>
            <person name="Kim Y.B."/>
            <person name="Roh S.W."/>
        </authorList>
    </citation>
    <scope>NUCLEOTIDE SEQUENCE [LARGE SCALE GENOMIC DNA]</scope>
    <source>
        <strain evidence="9 10">CBA3637</strain>
    </source>
</reference>
<feature type="transmembrane region" description="Helical" evidence="7">
    <location>
        <begin position="279"/>
        <end position="295"/>
    </location>
</feature>
<feature type="domain" description="EamA" evidence="8">
    <location>
        <begin position="162"/>
        <end position="294"/>
    </location>
</feature>
<keyword evidence="3" id="KW-1003">Cell membrane</keyword>
<dbReference type="KEGG" id="amic:Ami3637_10280"/>
<evidence type="ECO:0000256" key="4">
    <source>
        <dbReference type="ARBA" id="ARBA00022692"/>
    </source>
</evidence>
<keyword evidence="5 7" id="KW-1133">Transmembrane helix</keyword>
<evidence type="ECO:0000256" key="3">
    <source>
        <dbReference type="ARBA" id="ARBA00022475"/>
    </source>
</evidence>
<keyword evidence="6 7" id="KW-0472">Membrane</keyword>
<sequence length="298" mass="32908">MENKDVINNEKTDPCFKKGVLYMVASALGFSIIPILATLGLSVDIAPGILLFYRFFIAACLFFIYCLIRQKSLLLQGRKNITYLIIAGTIYSAQCILFFSAFKYISAAVGEVIFYIYPVFVAILSAIFLKEKITKYKVSGILAAVTGIGIVLYAPGGGIQISGVLLVILSALASSCYFTFNKKFTAEISTPVIMTYVCFTCSIIYLIYSICLREFTIPNQWTHWLYITLLAIWCTVIGLFCLMKGLKILEAGMASLVSLCEPIFTILLSYIVLGTALTPVQLLGSSIVIAAIYIYEKK</sequence>
<feature type="transmembrane region" description="Helical" evidence="7">
    <location>
        <begin position="223"/>
        <end position="242"/>
    </location>
</feature>
<feature type="transmembrane region" description="Helical" evidence="7">
    <location>
        <begin position="80"/>
        <end position="100"/>
    </location>
</feature>
<keyword evidence="4 7" id="KW-0812">Transmembrane</keyword>
<feature type="transmembrane region" description="Helical" evidence="7">
    <location>
        <begin position="161"/>
        <end position="180"/>
    </location>
</feature>
<dbReference type="Pfam" id="PF00892">
    <property type="entry name" value="EamA"/>
    <property type="match status" value="2"/>
</dbReference>
<feature type="transmembrane region" description="Helical" evidence="7">
    <location>
        <begin position="20"/>
        <end position="43"/>
    </location>
</feature>
<dbReference type="Proteomes" id="UP000463883">
    <property type="component" value="Chromosome"/>
</dbReference>